<reference evidence="1" key="1">
    <citation type="journal article" date="2012" name="PLoS ONE">
        <title>Gene sets for utilization of primary and secondary nutrition supplies in the distal gut of endangered iberian lynx.</title>
        <authorList>
            <person name="Alcaide M."/>
            <person name="Messina E."/>
            <person name="Richter M."/>
            <person name="Bargiela R."/>
            <person name="Peplies J."/>
            <person name="Huws S.A."/>
            <person name="Newbold C.J."/>
            <person name="Golyshin P.N."/>
            <person name="Simon M.A."/>
            <person name="Lopez G."/>
            <person name="Yakimov M.M."/>
            <person name="Ferrer M."/>
        </authorList>
    </citation>
    <scope>NUCLEOTIDE SEQUENCE</scope>
</reference>
<evidence type="ECO:0000313" key="1">
    <source>
        <dbReference type="EMBL" id="EJW97652.1"/>
    </source>
</evidence>
<proteinExistence type="predicted"/>
<sequence length="19" mass="2335">IEIDQFSIIQIEQESKWDL</sequence>
<comment type="caution">
    <text evidence="1">The sequence shown here is derived from an EMBL/GenBank/DDBJ whole genome shotgun (WGS) entry which is preliminary data.</text>
</comment>
<gene>
    <name evidence="1" type="ORF">EVA_14243</name>
</gene>
<dbReference type="EMBL" id="AMCI01004654">
    <property type="protein sequence ID" value="EJW97652.1"/>
    <property type="molecule type" value="Genomic_DNA"/>
</dbReference>
<name>J9G7A7_9ZZZZ</name>
<feature type="non-terminal residue" evidence="1">
    <location>
        <position position="1"/>
    </location>
</feature>
<protein>
    <submittedName>
        <fullName evidence="1">Uncharacterized protein</fullName>
    </submittedName>
</protein>
<accession>J9G7A7</accession>
<organism evidence="1">
    <name type="scientific">gut metagenome</name>
    <dbReference type="NCBI Taxonomy" id="749906"/>
    <lineage>
        <taxon>unclassified sequences</taxon>
        <taxon>metagenomes</taxon>
        <taxon>organismal metagenomes</taxon>
    </lineage>
</organism>
<dbReference type="AlphaFoldDB" id="J9G7A7"/>